<keyword evidence="9" id="KW-0067">ATP-binding</keyword>
<evidence type="ECO:0000256" key="8">
    <source>
        <dbReference type="ARBA" id="ARBA00022741"/>
    </source>
</evidence>
<evidence type="ECO:0000256" key="9">
    <source>
        <dbReference type="ARBA" id="ARBA00022840"/>
    </source>
</evidence>
<keyword evidence="6" id="KW-0819">tRNA processing</keyword>
<organism evidence="13 14">
    <name type="scientific">Raoultibacter timonensis</name>
    <dbReference type="NCBI Taxonomy" id="1907662"/>
    <lineage>
        <taxon>Bacteria</taxon>
        <taxon>Bacillati</taxon>
        <taxon>Actinomycetota</taxon>
        <taxon>Coriobacteriia</taxon>
        <taxon>Eggerthellales</taxon>
        <taxon>Eggerthellaceae</taxon>
        <taxon>Raoultibacter</taxon>
    </lineage>
</organism>
<dbReference type="PROSITE" id="PS51163">
    <property type="entry name" value="YRDC"/>
    <property type="match status" value="1"/>
</dbReference>
<evidence type="ECO:0000256" key="11">
    <source>
        <dbReference type="ARBA" id="ARBA00048366"/>
    </source>
</evidence>
<keyword evidence="7" id="KW-0548">Nucleotidyltransferase</keyword>
<evidence type="ECO:0000256" key="1">
    <source>
        <dbReference type="ARBA" id="ARBA00004496"/>
    </source>
</evidence>
<dbReference type="SUPFAM" id="SSF55821">
    <property type="entry name" value="YrdC/RibB"/>
    <property type="match status" value="1"/>
</dbReference>
<keyword evidence="8" id="KW-0547">Nucleotide-binding</keyword>
<dbReference type="InterPro" id="IPR050156">
    <property type="entry name" value="TC-AMP_synthase_SUA5"/>
</dbReference>
<name>A0ABM7WHP6_9ACTN</name>
<evidence type="ECO:0000256" key="5">
    <source>
        <dbReference type="ARBA" id="ARBA00022679"/>
    </source>
</evidence>
<evidence type="ECO:0000256" key="3">
    <source>
        <dbReference type="ARBA" id="ARBA00012584"/>
    </source>
</evidence>
<dbReference type="EMBL" id="AP025564">
    <property type="protein sequence ID" value="BDE95793.1"/>
    <property type="molecule type" value="Genomic_DNA"/>
</dbReference>
<accession>A0ABM7WHP6</accession>
<keyword evidence="14" id="KW-1185">Reference proteome</keyword>
<evidence type="ECO:0000313" key="13">
    <source>
        <dbReference type="EMBL" id="BDE95793.1"/>
    </source>
</evidence>
<dbReference type="InterPro" id="IPR017945">
    <property type="entry name" value="DHBP_synth_RibB-like_a/b_dom"/>
</dbReference>
<dbReference type="EC" id="2.7.7.87" evidence="3"/>
<reference evidence="13 14" key="1">
    <citation type="submission" date="2022-01" db="EMBL/GenBank/DDBJ databases">
        <title>Novel bile acid biosynthetic pathways are enriched in the microbiome of centenarians.</title>
        <authorList>
            <person name="Sato Y."/>
            <person name="Atarashi K."/>
            <person name="Plichta R.D."/>
            <person name="Arai Y."/>
            <person name="Sasajima S."/>
            <person name="Kearney M.S."/>
            <person name="Suda W."/>
            <person name="Takeshita K."/>
            <person name="Sasaki T."/>
            <person name="Okamoto S."/>
            <person name="Skelly N.A."/>
            <person name="Okamura Y."/>
            <person name="Vlamakis H."/>
            <person name="Li Y."/>
            <person name="Tanoue T."/>
            <person name="Takei H."/>
            <person name="Nittono H."/>
            <person name="Narushima S."/>
            <person name="Irie J."/>
            <person name="Itoh H."/>
            <person name="Moriya K."/>
            <person name="Sugiura Y."/>
            <person name="Suematsu M."/>
            <person name="Moritoki N."/>
            <person name="Shibata S."/>
            <person name="Littman R.D."/>
            <person name="Fischbach A.M."/>
            <person name="Uwamino Y."/>
            <person name="Inoue T."/>
            <person name="Honda A."/>
            <person name="Hattori M."/>
            <person name="Murai T."/>
            <person name="Xavier J.R."/>
            <person name="Hirose N."/>
            <person name="Honda K."/>
        </authorList>
    </citation>
    <scope>NUCLEOTIDE SEQUENCE [LARGE SCALE GENOMIC DNA]</scope>
    <source>
        <strain evidence="13 14">CE91-St30</strain>
    </source>
</reference>
<dbReference type="NCBIfam" id="TIGR00057">
    <property type="entry name" value="L-threonylcarbamoyladenylate synthase"/>
    <property type="match status" value="1"/>
</dbReference>
<evidence type="ECO:0000256" key="2">
    <source>
        <dbReference type="ARBA" id="ARBA00007663"/>
    </source>
</evidence>
<evidence type="ECO:0000313" key="14">
    <source>
        <dbReference type="Proteomes" id="UP001320544"/>
    </source>
</evidence>
<evidence type="ECO:0000259" key="12">
    <source>
        <dbReference type="PROSITE" id="PS51163"/>
    </source>
</evidence>
<sequence>MEYGETNERDLTKAVAALSAGLPIVFPTDTVYGLGVAVGMAQSPEILYDIKQRDHGKPVAWLVGNPEALSLYGKVVPDLALAIARTFWPGPLTLVVKAGTNVPVPFRAPNGTIALRMPDNGLALNLIERVGFPLATTSANISGQMPPRMFEDIDPALLERVSVALRDDAEKSGVASTVIDCTSGHPVMVREGGISIADIQALG</sequence>
<dbReference type="Proteomes" id="UP001320544">
    <property type="component" value="Chromosome"/>
</dbReference>
<dbReference type="Pfam" id="PF01300">
    <property type="entry name" value="Sua5_yciO_yrdC"/>
    <property type="match status" value="1"/>
</dbReference>
<gene>
    <name evidence="13" type="ORF">CE91St30_11260</name>
</gene>
<dbReference type="InterPro" id="IPR006070">
    <property type="entry name" value="Sua5-like_dom"/>
</dbReference>
<dbReference type="PANTHER" id="PTHR17490">
    <property type="entry name" value="SUA5"/>
    <property type="match status" value="1"/>
</dbReference>
<evidence type="ECO:0000256" key="6">
    <source>
        <dbReference type="ARBA" id="ARBA00022694"/>
    </source>
</evidence>
<protein>
    <recommendedName>
        <fullName evidence="10">L-threonylcarbamoyladenylate synthase</fullName>
        <ecNumber evidence="3">2.7.7.87</ecNumber>
    </recommendedName>
    <alternativeName>
        <fullName evidence="10">L-threonylcarbamoyladenylate synthase</fullName>
    </alternativeName>
</protein>
<evidence type="ECO:0000256" key="10">
    <source>
        <dbReference type="ARBA" id="ARBA00029774"/>
    </source>
</evidence>
<keyword evidence="4" id="KW-0963">Cytoplasm</keyword>
<dbReference type="Gene3D" id="3.90.870.10">
    <property type="entry name" value="DHBP synthase"/>
    <property type="match status" value="1"/>
</dbReference>
<feature type="domain" description="YrdC-like" evidence="12">
    <location>
        <begin position="8"/>
        <end position="194"/>
    </location>
</feature>
<evidence type="ECO:0000256" key="4">
    <source>
        <dbReference type="ARBA" id="ARBA00022490"/>
    </source>
</evidence>
<dbReference type="PANTHER" id="PTHR17490:SF16">
    <property type="entry name" value="THREONYLCARBAMOYL-AMP SYNTHASE"/>
    <property type="match status" value="1"/>
</dbReference>
<comment type="subcellular location">
    <subcellularLocation>
        <location evidence="1">Cytoplasm</location>
    </subcellularLocation>
</comment>
<evidence type="ECO:0000256" key="7">
    <source>
        <dbReference type="ARBA" id="ARBA00022695"/>
    </source>
</evidence>
<dbReference type="RefSeq" id="WP_244412049.1">
    <property type="nucleotide sequence ID" value="NZ_AP025564.1"/>
</dbReference>
<proteinExistence type="inferred from homology"/>
<keyword evidence="5" id="KW-0808">Transferase</keyword>
<comment type="similarity">
    <text evidence="2">Belongs to the SUA5 family.</text>
</comment>
<comment type="catalytic activity">
    <reaction evidence="11">
        <text>L-threonine + hydrogencarbonate + ATP = L-threonylcarbamoyladenylate + diphosphate + H2O</text>
        <dbReference type="Rhea" id="RHEA:36407"/>
        <dbReference type="ChEBI" id="CHEBI:15377"/>
        <dbReference type="ChEBI" id="CHEBI:17544"/>
        <dbReference type="ChEBI" id="CHEBI:30616"/>
        <dbReference type="ChEBI" id="CHEBI:33019"/>
        <dbReference type="ChEBI" id="CHEBI:57926"/>
        <dbReference type="ChEBI" id="CHEBI:73682"/>
        <dbReference type="EC" id="2.7.7.87"/>
    </reaction>
</comment>